<accession>A0A2G9CC07</accession>
<dbReference type="Proteomes" id="UP000231501">
    <property type="component" value="Unassembled WGS sequence"/>
</dbReference>
<evidence type="ECO:0000313" key="3">
    <source>
        <dbReference type="Proteomes" id="UP000231501"/>
    </source>
</evidence>
<feature type="compositionally biased region" description="Low complexity" evidence="1">
    <location>
        <begin position="130"/>
        <end position="151"/>
    </location>
</feature>
<feature type="compositionally biased region" description="Low complexity" evidence="1">
    <location>
        <begin position="80"/>
        <end position="113"/>
    </location>
</feature>
<name>A0A2G9CC07_9BURK</name>
<protein>
    <submittedName>
        <fullName evidence="2">Uncharacterized protein</fullName>
    </submittedName>
</protein>
<gene>
    <name evidence="2" type="ORF">CS062_07250</name>
</gene>
<evidence type="ECO:0000313" key="2">
    <source>
        <dbReference type="EMBL" id="PIM53915.1"/>
    </source>
</evidence>
<reference evidence="2 3" key="1">
    <citation type="submission" date="2017-11" db="EMBL/GenBank/DDBJ databases">
        <title>Draft genome sequence of Mitsuaria sp. HWN-4.</title>
        <authorList>
            <person name="Gundlapally S.R."/>
        </authorList>
    </citation>
    <scope>NUCLEOTIDE SEQUENCE [LARGE SCALE GENOMIC DNA]</scope>
    <source>
        <strain evidence="2 3">HWN-4</strain>
    </source>
</reference>
<comment type="caution">
    <text evidence="2">The sequence shown here is derived from an EMBL/GenBank/DDBJ whole genome shotgun (WGS) entry which is preliminary data.</text>
</comment>
<sequence>MTTTTQRRRPAARKTRAVDEAATPPVTDAAADLAADAVIEAVTDAATDAVTRTAPDETDPAVAPAEPMTPKPARKRAARAKAAAAAPAPVAIEPVPEPVADGEAAAEAVAEPADPAPAPKKRPARKRVAVAEGHAGASTDTAASTDAVAPTGAEVPFGAAAPTDAEASTEAAASTEAEAPTEAAVPTDAEASTEAEAEVVATENGESGTPHKGRRRSKVQPEVEAMPAEPPRFTLGAREDDGVFGDYELRDGLTGTTCRLRLLGRQTWRCDCAGYLDQGTCEHGEHLLSLFDAAQQEALDAGWPAREAEVWLVPGPQRLLQWVCGREVPDRLREQEGLDEQLRRSAEGGHAWLQRLLSEARSLGVALRVDAPVWPQLACGRDAQARVQRIEAAMSDGAAMRALLRDELPVHAWEAALFAVCAGRALVADDLGLGQRGAAIAAIRLWGECFGVKPAVVIAPEPAHAAWRRDLTRWLGDEAKSVTVAATPPAKPQAALLIVDGIESVDSERLAALRAVPAPQLLLIAHQEPLADARLVEWIDWLDDMRRGPLARLRALPDDAGKKLKREALESVLLSRRKRELADQLPAALLSPLWLDGAGANGASLPAAPLKQLRQLIERWTALRFLSSAEQQQLLEALSLLPPASRQALAAKAEAVLGLRREWVQGAVPAAARLVVCARSETLLDSLSMSPQLRRLPPQRLRAGDAPAARAAALSTWRSAEAGVLLASDDALGSLPDGALAEDRVAIVHADLPWQPAVLAHRVEAVCGDDACGVPAALLLIEGSLDAAVLRAQRDGVSFPDWLDAAPAWLDGDQLDALMAVLPRLLQGL</sequence>
<feature type="region of interest" description="Disordered" evidence="1">
    <location>
        <begin position="50"/>
        <end position="227"/>
    </location>
</feature>
<feature type="compositionally biased region" description="Basic residues" evidence="1">
    <location>
        <begin position="1"/>
        <end position="15"/>
    </location>
</feature>
<feature type="region of interest" description="Disordered" evidence="1">
    <location>
        <begin position="1"/>
        <end position="26"/>
    </location>
</feature>
<feature type="compositionally biased region" description="Basic residues" evidence="1">
    <location>
        <begin position="119"/>
        <end position="128"/>
    </location>
</feature>
<dbReference type="RefSeq" id="WP_099860809.1">
    <property type="nucleotide sequence ID" value="NZ_PEOG01000015.1"/>
</dbReference>
<dbReference type="OrthoDB" id="9148305at2"/>
<feature type="compositionally biased region" description="Low complexity" evidence="1">
    <location>
        <begin position="159"/>
        <end position="190"/>
    </location>
</feature>
<dbReference type="AlphaFoldDB" id="A0A2G9CC07"/>
<proteinExistence type="predicted"/>
<keyword evidence="3" id="KW-1185">Reference proteome</keyword>
<evidence type="ECO:0000256" key="1">
    <source>
        <dbReference type="SAM" id="MobiDB-lite"/>
    </source>
</evidence>
<organism evidence="2 3">
    <name type="scientific">Roseateles chitinivorans</name>
    <dbReference type="NCBI Taxonomy" id="2917965"/>
    <lineage>
        <taxon>Bacteria</taxon>
        <taxon>Pseudomonadati</taxon>
        <taxon>Pseudomonadota</taxon>
        <taxon>Betaproteobacteria</taxon>
        <taxon>Burkholderiales</taxon>
        <taxon>Sphaerotilaceae</taxon>
        <taxon>Roseateles</taxon>
    </lineage>
</organism>
<dbReference type="EMBL" id="PEOG01000015">
    <property type="protein sequence ID" value="PIM53915.1"/>
    <property type="molecule type" value="Genomic_DNA"/>
</dbReference>